<dbReference type="AlphaFoldDB" id="A0A061S708"/>
<evidence type="ECO:0000313" key="1">
    <source>
        <dbReference type="EMBL" id="JAC78561.1"/>
    </source>
</evidence>
<name>A0A061S708_9CHLO</name>
<sequence>MLNNTVLRFQSLQSCVDATFWAELRQRKLE</sequence>
<organism evidence="1">
    <name type="scientific">Tetraselmis sp. GSL018</name>
    <dbReference type="NCBI Taxonomy" id="582737"/>
    <lineage>
        <taxon>Eukaryota</taxon>
        <taxon>Viridiplantae</taxon>
        <taxon>Chlorophyta</taxon>
        <taxon>core chlorophytes</taxon>
        <taxon>Chlorodendrophyceae</taxon>
        <taxon>Chlorodendrales</taxon>
        <taxon>Chlorodendraceae</taxon>
        <taxon>Tetraselmis</taxon>
    </lineage>
</organism>
<feature type="non-terminal residue" evidence="1">
    <location>
        <position position="30"/>
    </location>
</feature>
<accession>A0A061S708</accession>
<dbReference type="EMBL" id="GBEZ01006859">
    <property type="protein sequence ID" value="JAC78561.1"/>
    <property type="molecule type" value="Transcribed_RNA"/>
</dbReference>
<protein>
    <submittedName>
        <fullName evidence="1">Uncharacterized protein</fullName>
    </submittedName>
</protein>
<proteinExistence type="predicted"/>
<reference evidence="1" key="1">
    <citation type="submission" date="2014-05" db="EMBL/GenBank/DDBJ databases">
        <title>The transcriptome of the halophilic microalga Tetraselmis sp. GSL018 isolated from the Great Salt Lake, Utah.</title>
        <authorList>
            <person name="Jinkerson R.E."/>
            <person name="D'Adamo S."/>
            <person name="Posewitz M.C."/>
        </authorList>
    </citation>
    <scope>NUCLEOTIDE SEQUENCE</scope>
    <source>
        <strain evidence="1">GSL018</strain>
    </source>
</reference>
<gene>
    <name evidence="1" type="ORF">TSPGSL018_14819</name>
</gene>